<evidence type="ECO:0000313" key="7">
    <source>
        <dbReference type="EMBL" id="MFD0985891.1"/>
    </source>
</evidence>
<evidence type="ECO:0000256" key="1">
    <source>
        <dbReference type="ARBA" id="ARBA00001936"/>
    </source>
</evidence>
<evidence type="ECO:0000256" key="4">
    <source>
        <dbReference type="HAMAP-Rule" id="MF_00298"/>
    </source>
</evidence>
<dbReference type="PROSITE" id="PS51462">
    <property type="entry name" value="NUDIX"/>
    <property type="match status" value="1"/>
</dbReference>
<dbReference type="PROSITE" id="PS00893">
    <property type="entry name" value="NUDIX_BOX"/>
    <property type="match status" value="1"/>
</dbReference>
<dbReference type="InterPro" id="IPR000086">
    <property type="entry name" value="NUDIX_hydrolase_dom"/>
</dbReference>
<dbReference type="InterPro" id="IPR022927">
    <property type="entry name" value="RppH"/>
</dbReference>
<dbReference type="PANTHER" id="PTHR11839">
    <property type="entry name" value="UDP/ADP-SUGAR PYROPHOSPHATASE"/>
    <property type="match status" value="1"/>
</dbReference>
<evidence type="ECO:0000256" key="5">
    <source>
        <dbReference type="SAM" id="MobiDB-lite"/>
    </source>
</evidence>
<dbReference type="Proteomes" id="UP001597102">
    <property type="component" value="Unassembled WGS sequence"/>
</dbReference>
<comment type="similarity">
    <text evidence="4">Belongs to the Nudix hydrolase family. RppH subfamily.</text>
</comment>
<comment type="cofactor">
    <cofactor evidence="1">
        <name>Mn(2+)</name>
        <dbReference type="ChEBI" id="CHEBI:29035"/>
    </cofactor>
</comment>
<dbReference type="Pfam" id="PF00293">
    <property type="entry name" value="NUDIX"/>
    <property type="match status" value="1"/>
</dbReference>
<feature type="region of interest" description="Disordered" evidence="5">
    <location>
        <begin position="32"/>
        <end position="56"/>
    </location>
</feature>
<comment type="caution">
    <text evidence="7">The sequence shown here is derived from an EMBL/GenBank/DDBJ whole genome shotgun (WGS) entry which is preliminary data.</text>
</comment>
<dbReference type="PRINTS" id="PR00502">
    <property type="entry name" value="NUDIXFAMILY"/>
</dbReference>
<dbReference type="RefSeq" id="WP_379085017.1">
    <property type="nucleotide sequence ID" value="NZ_JBHTJO010000001.1"/>
</dbReference>
<feature type="domain" description="Nudix hydrolase" evidence="6">
    <location>
        <begin position="10"/>
        <end position="161"/>
    </location>
</feature>
<dbReference type="EMBL" id="JBHTJO010000001">
    <property type="protein sequence ID" value="MFD0985891.1"/>
    <property type="molecule type" value="Genomic_DNA"/>
</dbReference>
<evidence type="ECO:0000259" key="6">
    <source>
        <dbReference type="PROSITE" id="PS51462"/>
    </source>
</evidence>
<sequence>MTNETKSSLPYRPCVGVMLVNAQGLVFVGRRTDRQDDTEGEGDWWQMPQGGIDKGEEPDVAARRELWEETGVTSVELIGESRDWYRYDLPSELVGIAWKGRYCGQTQKWFVARFEGDESEIALDGRPGHDAEFDAWQWVELETLPDLIVPFKRPVYDQIVDEFAPLIAKLRA</sequence>
<dbReference type="NCBIfam" id="NF001938">
    <property type="entry name" value="PRK00714.1-5"/>
    <property type="match status" value="1"/>
</dbReference>
<dbReference type="InterPro" id="IPR020084">
    <property type="entry name" value="NUDIX_hydrolase_CS"/>
</dbReference>
<keyword evidence="3 4" id="KW-0378">Hydrolase</keyword>
<proteinExistence type="inferred from homology"/>
<comment type="cofactor">
    <cofactor evidence="2">
        <name>Mg(2+)</name>
        <dbReference type="ChEBI" id="CHEBI:18420"/>
    </cofactor>
</comment>
<reference evidence="8" key="1">
    <citation type="journal article" date="2019" name="Int. J. Syst. Evol. Microbiol.">
        <title>The Global Catalogue of Microorganisms (GCM) 10K type strain sequencing project: providing services to taxonomists for standard genome sequencing and annotation.</title>
        <authorList>
            <consortium name="The Broad Institute Genomics Platform"/>
            <consortium name="The Broad Institute Genome Sequencing Center for Infectious Disease"/>
            <person name="Wu L."/>
            <person name="Ma J."/>
        </authorList>
    </citation>
    <scope>NUCLEOTIDE SEQUENCE [LARGE SCALE GENOMIC DNA]</scope>
    <source>
        <strain evidence="8">CCUG 61697</strain>
    </source>
</reference>
<dbReference type="GO" id="GO:0016787">
    <property type="term" value="F:hydrolase activity"/>
    <property type="evidence" value="ECO:0007669"/>
    <property type="project" value="UniProtKB-KW"/>
</dbReference>
<organism evidence="7 8">
    <name type="scientific">Methyloligella solikamskensis</name>
    <dbReference type="NCBI Taxonomy" id="1177756"/>
    <lineage>
        <taxon>Bacteria</taxon>
        <taxon>Pseudomonadati</taxon>
        <taxon>Pseudomonadota</taxon>
        <taxon>Alphaproteobacteria</taxon>
        <taxon>Hyphomicrobiales</taxon>
        <taxon>Hyphomicrobiaceae</taxon>
        <taxon>Methyloligella</taxon>
    </lineage>
</organism>
<dbReference type="EC" id="3.6.1.-" evidence="4"/>
<feature type="short sequence motif" description="Nudix box" evidence="4">
    <location>
        <begin position="50"/>
        <end position="71"/>
    </location>
</feature>
<dbReference type="Gene3D" id="3.90.79.10">
    <property type="entry name" value="Nucleoside Triphosphate Pyrophosphohydrolase"/>
    <property type="match status" value="1"/>
</dbReference>
<protein>
    <recommendedName>
        <fullName evidence="4">RNA pyrophosphohydrolase</fullName>
        <ecNumber evidence="4">3.6.1.-</ecNumber>
    </recommendedName>
    <alternativeName>
        <fullName evidence="4">(Di)nucleoside polyphosphate hydrolase</fullName>
    </alternativeName>
</protein>
<evidence type="ECO:0000256" key="2">
    <source>
        <dbReference type="ARBA" id="ARBA00001946"/>
    </source>
</evidence>
<dbReference type="InterPro" id="IPR015797">
    <property type="entry name" value="NUDIX_hydrolase-like_dom_sf"/>
</dbReference>
<dbReference type="InterPro" id="IPR020476">
    <property type="entry name" value="Nudix_hydrolase"/>
</dbReference>
<evidence type="ECO:0000256" key="3">
    <source>
        <dbReference type="ARBA" id="ARBA00022801"/>
    </source>
</evidence>
<comment type="cofactor">
    <cofactor evidence="4">
        <name>a divalent metal cation</name>
        <dbReference type="ChEBI" id="CHEBI:60240"/>
    </cofactor>
</comment>
<dbReference type="SUPFAM" id="SSF55811">
    <property type="entry name" value="Nudix"/>
    <property type="match status" value="1"/>
</dbReference>
<evidence type="ECO:0000313" key="8">
    <source>
        <dbReference type="Proteomes" id="UP001597102"/>
    </source>
</evidence>
<keyword evidence="8" id="KW-1185">Reference proteome</keyword>
<accession>A0ABW3J6F5</accession>
<comment type="function">
    <text evidence="4">Accelerates the degradation of transcripts by removing pyrophosphate from the 5'-end of triphosphorylated RNA, leading to a more labile monophosphorylated state that can stimulate subsequent ribonuclease cleavage.</text>
</comment>
<dbReference type="PANTHER" id="PTHR11839:SF22">
    <property type="entry name" value="NUDIX HYDROLASE 26, CHLOROPLASTIC"/>
    <property type="match status" value="1"/>
</dbReference>
<dbReference type="HAMAP" id="MF_00298">
    <property type="entry name" value="Nudix_RppH"/>
    <property type="match status" value="1"/>
</dbReference>
<dbReference type="CDD" id="cd03671">
    <property type="entry name" value="NUDIX_Ap4A_hydrolase_plant_like"/>
    <property type="match status" value="1"/>
</dbReference>
<name>A0ABW3J6F5_9HYPH</name>
<gene>
    <name evidence="4" type="primary">rppH</name>
    <name evidence="4" type="synonym">nudH</name>
    <name evidence="7" type="ORF">ACFQ2F_02135</name>
</gene>